<comment type="caution">
    <text evidence="1">The sequence shown here is derived from an EMBL/GenBank/DDBJ whole genome shotgun (WGS) entry which is preliminary data.</text>
</comment>
<dbReference type="AlphaFoldDB" id="A0A483BQ02"/>
<organism evidence="1 2">
    <name type="scientific">Oenococcus oeni</name>
    <name type="common">Leuconostoc oenos</name>
    <dbReference type="NCBI Taxonomy" id="1247"/>
    <lineage>
        <taxon>Bacteria</taxon>
        <taxon>Bacillati</taxon>
        <taxon>Bacillota</taxon>
        <taxon>Bacilli</taxon>
        <taxon>Lactobacillales</taxon>
        <taxon>Lactobacillaceae</taxon>
        <taxon>Oenococcus</taxon>
    </lineage>
</organism>
<proteinExistence type="predicted"/>
<accession>A0A483BQ02</accession>
<evidence type="ECO:0000313" key="1">
    <source>
        <dbReference type="EMBL" id="OIM21316.1"/>
    </source>
</evidence>
<dbReference type="RefSeq" id="WP_071419186.1">
    <property type="nucleotide sequence ID" value="NZ_MLKQ01000150.1"/>
</dbReference>
<sequence>METSKIHYNFEKTADLLKAYQNSDPKHDWFAGQNLLSAALFGQFFYETNFRYKTVSNKNYLLVFTSNKLAHRVLKDDFDLSFPIVEEVRLDQAVKVAVKEKLDGIIIDRSQIDFNLTVEEFKNVVVERIKILDQSLKNEQLLKKYQINEDDPIEGEVAEQIKFIVPGRFFLDDEKKPHYSYIALHNSSNQTKWISIFTSLGKLKNWSQAPFAGNFFDDDISVFLMTKTDLLESERLGDFRLGNEIFANGVVIDAPTRKGMGQIAELKEEN</sequence>
<protein>
    <submittedName>
        <fullName evidence="1">Uncharacterized protein</fullName>
    </submittedName>
</protein>
<reference evidence="1 2" key="1">
    <citation type="journal article" date="2016" name="BMC Genomics">
        <title>Consensus pan-genome assembly of the specialised wine bacterium Oenococcus oeni.</title>
        <authorList>
            <person name="Sternes P.R."/>
            <person name="Borneman A.R."/>
        </authorList>
    </citation>
    <scope>NUCLEOTIDE SEQUENCE [LARGE SCALE GENOMIC DNA]</scope>
    <source>
        <strain evidence="1 2">AWRIB661</strain>
    </source>
</reference>
<dbReference type="Proteomes" id="UP000181728">
    <property type="component" value="Unassembled WGS sequence"/>
</dbReference>
<name>A0A483BQ02_OENOE</name>
<evidence type="ECO:0000313" key="2">
    <source>
        <dbReference type="Proteomes" id="UP000181728"/>
    </source>
</evidence>
<dbReference type="EMBL" id="MLOK01000037">
    <property type="protein sequence ID" value="OIM21316.1"/>
    <property type="molecule type" value="Genomic_DNA"/>
</dbReference>
<gene>
    <name evidence="1" type="ORF">ATX59_04805</name>
</gene>